<name>A0A1X0D4L7_9MYCO</name>
<protein>
    <submittedName>
        <fullName evidence="1">Uncharacterized protein</fullName>
    </submittedName>
</protein>
<dbReference type="AlphaFoldDB" id="A0A1X0D4L7"/>
<gene>
    <name evidence="1" type="ORF">BST26_16030</name>
</gene>
<keyword evidence="2" id="KW-1185">Reference proteome</keyword>
<dbReference type="Proteomes" id="UP000192801">
    <property type="component" value="Unassembled WGS sequence"/>
</dbReference>
<dbReference type="OrthoDB" id="4545496at2"/>
<organism evidence="1 2">
    <name type="scientific">Mycolicibacterium insubricum</name>
    <dbReference type="NCBI Taxonomy" id="444597"/>
    <lineage>
        <taxon>Bacteria</taxon>
        <taxon>Bacillati</taxon>
        <taxon>Actinomycetota</taxon>
        <taxon>Actinomycetes</taxon>
        <taxon>Mycobacteriales</taxon>
        <taxon>Mycobacteriaceae</taxon>
        <taxon>Mycolicibacterium</taxon>
    </lineage>
</organism>
<sequence>MRTAVVRVKVDPTGALTPEQLTARQADLAASAAAAGLELIDNNLAAMPPSRREVELLMTGADADALQATAMAMCANVFGTDPVAGVLTFVSHGTDEDAAGVLAGFGIGGDIQRVPGELGWDIITVTLRRDDVARIPESRIHTALESATNAEIHIRIA</sequence>
<proteinExistence type="predicted"/>
<comment type="caution">
    <text evidence="1">The sequence shown here is derived from an EMBL/GenBank/DDBJ whole genome shotgun (WGS) entry which is preliminary data.</text>
</comment>
<evidence type="ECO:0000313" key="1">
    <source>
        <dbReference type="EMBL" id="ORA67346.1"/>
    </source>
</evidence>
<reference evidence="1 2" key="1">
    <citation type="submission" date="2016-12" db="EMBL/GenBank/DDBJ databases">
        <title>The new phylogeny of genus Mycobacterium.</title>
        <authorList>
            <person name="Tortoli E."/>
            <person name="Trovato A."/>
            <person name="Cirillo D.M."/>
        </authorList>
    </citation>
    <scope>NUCLEOTIDE SEQUENCE [LARGE SCALE GENOMIC DNA]</scope>
    <source>
        <strain evidence="1 2">DSM 45130</strain>
    </source>
</reference>
<dbReference type="STRING" id="444597.BST26_16030"/>
<accession>A0A1X0D4L7</accession>
<dbReference type="RefSeq" id="WP_083032317.1">
    <property type="nucleotide sequence ID" value="NZ_AP022618.1"/>
</dbReference>
<evidence type="ECO:0000313" key="2">
    <source>
        <dbReference type="Proteomes" id="UP000192801"/>
    </source>
</evidence>
<dbReference type="EMBL" id="MVHS01000044">
    <property type="protein sequence ID" value="ORA67346.1"/>
    <property type="molecule type" value="Genomic_DNA"/>
</dbReference>